<dbReference type="EMBL" id="KN831779">
    <property type="protein sequence ID" value="KIM41944.1"/>
    <property type="molecule type" value="Genomic_DNA"/>
</dbReference>
<keyword evidence="2" id="KW-1185">Reference proteome</keyword>
<dbReference type="InterPro" id="IPR019317">
    <property type="entry name" value="BRI3"/>
</dbReference>
<name>A0A0C3CCG2_HEBCY</name>
<dbReference type="Proteomes" id="UP000053424">
    <property type="component" value="Unassembled WGS sequence"/>
</dbReference>
<dbReference type="STRING" id="686832.A0A0C3CCG2"/>
<accession>A0A0C3CCG2</accession>
<organism evidence="1 2">
    <name type="scientific">Hebeloma cylindrosporum</name>
    <dbReference type="NCBI Taxonomy" id="76867"/>
    <lineage>
        <taxon>Eukaryota</taxon>
        <taxon>Fungi</taxon>
        <taxon>Dikarya</taxon>
        <taxon>Basidiomycota</taxon>
        <taxon>Agaricomycotina</taxon>
        <taxon>Agaricomycetes</taxon>
        <taxon>Agaricomycetidae</taxon>
        <taxon>Agaricales</taxon>
        <taxon>Agaricineae</taxon>
        <taxon>Hymenogastraceae</taxon>
        <taxon>Hebeloma</taxon>
    </lineage>
</organism>
<dbReference type="AlphaFoldDB" id="A0A0C3CCG2"/>
<dbReference type="OrthoDB" id="2564984at2759"/>
<reference evidence="1 2" key="1">
    <citation type="submission" date="2014-04" db="EMBL/GenBank/DDBJ databases">
        <authorList>
            <consortium name="DOE Joint Genome Institute"/>
            <person name="Kuo A."/>
            <person name="Gay G."/>
            <person name="Dore J."/>
            <person name="Kohler A."/>
            <person name="Nagy L.G."/>
            <person name="Floudas D."/>
            <person name="Copeland A."/>
            <person name="Barry K.W."/>
            <person name="Cichocki N."/>
            <person name="Veneault-Fourrey C."/>
            <person name="LaButti K."/>
            <person name="Lindquist E.A."/>
            <person name="Lipzen A."/>
            <person name="Lundell T."/>
            <person name="Morin E."/>
            <person name="Murat C."/>
            <person name="Sun H."/>
            <person name="Tunlid A."/>
            <person name="Henrissat B."/>
            <person name="Grigoriev I.V."/>
            <person name="Hibbett D.S."/>
            <person name="Martin F."/>
            <person name="Nordberg H.P."/>
            <person name="Cantor M.N."/>
            <person name="Hua S.X."/>
        </authorList>
    </citation>
    <scope>NUCLEOTIDE SEQUENCE [LARGE SCALE GENOMIC DNA]</scope>
    <source>
        <strain evidence="2">h7</strain>
    </source>
</reference>
<protein>
    <submittedName>
        <fullName evidence="1">Uncharacterized protein</fullName>
    </submittedName>
</protein>
<gene>
    <name evidence="1" type="ORF">M413DRAFT_445144</name>
</gene>
<reference evidence="2" key="2">
    <citation type="submission" date="2015-01" db="EMBL/GenBank/DDBJ databases">
        <title>Evolutionary Origins and Diversification of the Mycorrhizal Mutualists.</title>
        <authorList>
            <consortium name="DOE Joint Genome Institute"/>
            <consortium name="Mycorrhizal Genomics Consortium"/>
            <person name="Kohler A."/>
            <person name="Kuo A."/>
            <person name="Nagy L.G."/>
            <person name="Floudas D."/>
            <person name="Copeland A."/>
            <person name="Barry K.W."/>
            <person name="Cichocki N."/>
            <person name="Veneault-Fourrey C."/>
            <person name="LaButti K."/>
            <person name="Lindquist E.A."/>
            <person name="Lipzen A."/>
            <person name="Lundell T."/>
            <person name="Morin E."/>
            <person name="Murat C."/>
            <person name="Riley R."/>
            <person name="Ohm R."/>
            <person name="Sun H."/>
            <person name="Tunlid A."/>
            <person name="Henrissat B."/>
            <person name="Grigoriev I.V."/>
            <person name="Hibbett D.S."/>
            <person name="Martin F."/>
        </authorList>
    </citation>
    <scope>NUCLEOTIDE SEQUENCE [LARGE SCALE GENOMIC DNA]</scope>
    <source>
        <strain evidence="2">h7</strain>
    </source>
</reference>
<sequence>MDPGKEEFPNLQPPQQDSPPVYIQHATPGYRYTPQMAMVPVAIVPAAVVGAQYQSEMYSQCARGDHQFTTKYGPCGIITAVCCFPIGLLCLFLDTERQCVRCGLRID</sequence>
<dbReference type="Pfam" id="PF10164">
    <property type="entry name" value="BRI3"/>
    <property type="match status" value="1"/>
</dbReference>
<evidence type="ECO:0000313" key="2">
    <source>
        <dbReference type="Proteomes" id="UP000053424"/>
    </source>
</evidence>
<proteinExistence type="predicted"/>
<dbReference type="HOGENOM" id="CLU_150172_0_0_1"/>
<evidence type="ECO:0000313" key="1">
    <source>
        <dbReference type="EMBL" id="KIM41944.1"/>
    </source>
</evidence>